<evidence type="ECO:0000313" key="3">
    <source>
        <dbReference type="Proteomes" id="UP000192360"/>
    </source>
</evidence>
<dbReference type="SUPFAM" id="SSF51430">
    <property type="entry name" value="NAD(P)-linked oxidoreductase"/>
    <property type="match status" value="1"/>
</dbReference>
<proteinExistence type="predicted"/>
<dbReference type="InterPro" id="IPR023210">
    <property type="entry name" value="NADP_OxRdtase_dom"/>
</dbReference>
<dbReference type="Proteomes" id="UP000192360">
    <property type="component" value="Unassembled WGS sequence"/>
</dbReference>
<gene>
    <name evidence="2" type="ORF">SAMN05660703_1049</name>
</gene>
<organism evidence="2 3">
    <name type="scientific">Cellulophaga tyrosinoxydans</name>
    <dbReference type="NCBI Taxonomy" id="504486"/>
    <lineage>
        <taxon>Bacteria</taxon>
        <taxon>Pseudomonadati</taxon>
        <taxon>Bacteroidota</taxon>
        <taxon>Flavobacteriia</taxon>
        <taxon>Flavobacteriales</taxon>
        <taxon>Flavobacteriaceae</taxon>
        <taxon>Cellulophaga</taxon>
    </lineage>
</organism>
<sequence>MGNYTNYSKIIAGTMTWGSWGKQLSTTQMAALIEQCLEIGITTFDHADIYGDYGNEAEFGKAFQKSKISRSDVQLISKCGIQMLSDARKTSVKHYQYDKEYIIQSVEQSLKNLKTDYLDFLLLHRPSPLIQPEEVAEAILSLKNAGKIKKFGVSNFSVSQVALLETAIPVSGNQMEFSLTANSPMNNGILDDCMMHKRMTMSWSPLGSYFREKTDTTKRIGKVLQKLTKKYNVNESQLLLAWILKHPSAVFPVVGTTEPKRLLESMQAINIKMELQDWFMLLEASEGQEVA</sequence>
<dbReference type="PRINTS" id="PR00069">
    <property type="entry name" value="ALDKETRDTASE"/>
</dbReference>
<feature type="domain" description="NADP-dependent oxidoreductase" evidence="1">
    <location>
        <begin position="9"/>
        <end position="278"/>
    </location>
</feature>
<protein>
    <submittedName>
        <fullName evidence="2">Predicted oxidoreductase</fullName>
    </submittedName>
</protein>
<dbReference type="STRING" id="504486.SAMN05660703_1049"/>
<dbReference type="PANTHER" id="PTHR43364:SF1">
    <property type="entry name" value="OXIDOREDUCTASE YDHF"/>
    <property type="match status" value="1"/>
</dbReference>
<dbReference type="Pfam" id="PF00248">
    <property type="entry name" value="Aldo_ket_red"/>
    <property type="match status" value="1"/>
</dbReference>
<evidence type="ECO:0000259" key="1">
    <source>
        <dbReference type="Pfam" id="PF00248"/>
    </source>
</evidence>
<dbReference type="GO" id="GO:0005829">
    <property type="term" value="C:cytosol"/>
    <property type="evidence" value="ECO:0007669"/>
    <property type="project" value="TreeGrafter"/>
</dbReference>
<dbReference type="AlphaFoldDB" id="A0A1W1Z1P7"/>
<name>A0A1W1Z1P7_9FLAO</name>
<dbReference type="PANTHER" id="PTHR43364">
    <property type="entry name" value="NADH-SPECIFIC METHYLGLYOXAL REDUCTASE-RELATED"/>
    <property type="match status" value="1"/>
</dbReference>
<dbReference type="OrthoDB" id="9773828at2"/>
<dbReference type="GO" id="GO:0016491">
    <property type="term" value="F:oxidoreductase activity"/>
    <property type="evidence" value="ECO:0007669"/>
    <property type="project" value="InterPro"/>
</dbReference>
<keyword evidence="3" id="KW-1185">Reference proteome</keyword>
<dbReference type="Gene3D" id="3.20.20.100">
    <property type="entry name" value="NADP-dependent oxidoreductase domain"/>
    <property type="match status" value="1"/>
</dbReference>
<accession>A0A1W1Z1P7</accession>
<dbReference type="InterPro" id="IPR020471">
    <property type="entry name" value="AKR"/>
</dbReference>
<dbReference type="RefSeq" id="WP_084060327.1">
    <property type="nucleotide sequence ID" value="NZ_FWXO01000001.1"/>
</dbReference>
<dbReference type="EMBL" id="FWXO01000001">
    <property type="protein sequence ID" value="SMC42380.1"/>
    <property type="molecule type" value="Genomic_DNA"/>
</dbReference>
<dbReference type="InterPro" id="IPR036812">
    <property type="entry name" value="NAD(P)_OxRdtase_dom_sf"/>
</dbReference>
<dbReference type="InterPro" id="IPR050523">
    <property type="entry name" value="AKR_Detox_Biosynth"/>
</dbReference>
<reference evidence="2 3" key="1">
    <citation type="submission" date="2017-04" db="EMBL/GenBank/DDBJ databases">
        <authorList>
            <person name="Afonso C.L."/>
            <person name="Miller P.J."/>
            <person name="Scott M.A."/>
            <person name="Spackman E."/>
            <person name="Goraichik I."/>
            <person name="Dimitrov K.M."/>
            <person name="Suarez D.L."/>
            <person name="Swayne D.E."/>
        </authorList>
    </citation>
    <scope>NUCLEOTIDE SEQUENCE [LARGE SCALE GENOMIC DNA]</scope>
    <source>
        <strain evidence="2 3">DSM 21164</strain>
    </source>
</reference>
<evidence type="ECO:0000313" key="2">
    <source>
        <dbReference type="EMBL" id="SMC42380.1"/>
    </source>
</evidence>